<reference evidence="1" key="1">
    <citation type="submission" date="2019-08" db="EMBL/GenBank/DDBJ databases">
        <title>The genome of the North American firefly Photinus pyralis.</title>
        <authorList>
            <consortium name="Photinus pyralis genome working group"/>
            <person name="Fallon T.R."/>
            <person name="Sander Lower S.E."/>
            <person name="Weng J.-K."/>
        </authorList>
    </citation>
    <scope>NUCLEOTIDE SEQUENCE</scope>
    <source>
        <strain evidence="1">TRF0915ILg1</strain>
        <tissue evidence="1">Whole body</tissue>
    </source>
</reference>
<dbReference type="EMBL" id="VTPC01000570">
    <property type="protein sequence ID" value="KAF2905295.1"/>
    <property type="molecule type" value="Genomic_DNA"/>
</dbReference>
<organism evidence="1 2">
    <name type="scientific">Ignelater luminosus</name>
    <name type="common">Cucubano</name>
    <name type="synonym">Pyrophorus luminosus</name>
    <dbReference type="NCBI Taxonomy" id="2038154"/>
    <lineage>
        <taxon>Eukaryota</taxon>
        <taxon>Metazoa</taxon>
        <taxon>Ecdysozoa</taxon>
        <taxon>Arthropoda</taxon>
        <taxon>Hexapoda</taxon>
        <taxon>Insecta</taxon>
        <taxon>Pterygota</taxon>
        <taxon>Neoptera</taxon>
        <taxon>Endopterygota</taxon>
        <taxon>Coleoptera</taxon>
        <taxon>Polyphaga</taxon>
        <taxon>Elateriformia</taxon>
        <taxon>Elateroidea</taxon>
        <taxon>Elateridae</taxon>
        <taxon>Agrypninae</taxon>
        <taxon>Pyrophorini</taxon>
        <taxon>Ignelater</taxon>
    </lineage>
</organism>
<proteinExistence type="predicted"/>
<sequence>MKRMSEDILSFLFKYPISKLSTAEAAQVEMLITTLNIQKPVLRASDIFTVGTRLLASVSIVHKFINIMLVDVFIIHSYIYRVIQCHIWNSCYIRFSSFTVPCILGEAIEVFSRYTMYIFMYL</sequence>
<keyword evidence="2" id="KW-1185">Reference proteome</keyword>
<dbReference type="Proteomes" id="UP000801492">
    <property type="component" value="Unassembled WGS sequence"/>
</dbReference>
<evidence type="ECO:0000313" key="2">
    <source>
        <dbReference type="Proteomes" id="UP000801492"/>
    </source>
</evidence>
<gene>
    <name evidence="1" type="ORF">ILUMI_00889</name>
</gene>
<name>A0A8K0GHZ7_IGNLU</name>
<comment type="caution">
    <text evidence="1">The sequence shown here is derived from an EMBL/GenBank/DDBJ whole genome shotgun (WGS) entry which is preliminary data.</text>
</comment>
<evidence type="ECO:0000313" key="1">
    <source>
        <dbReference type="EMBL" id="KAF2905295.1"/>
    </source>
</evidence>
<accession>A0A8K0GHZ7</accession>
<dbReference type="OrthoDB" id="6759771at2759"/>
<protein>
    <submittedName>
        <fullName evidence="1">Uncharacterized protein</fullName>
    </submittedName>
</protein>
<dbReference type="AlphaFoldDB" id="A0A8K0GHZ7"/>